<evidence type="ECO:0000256" key="6">
    <source>
        <dbReference type="ARBA" id="ARBA00034003"/>
    </source>
</evidence>
<dbReference type="InterPro" id="IPR029319">
    <property type="entry name" value="DNA_ligase_OB"/>
</dbReference>
<comment type="cofactor">
    <cofactor evidence="1">
        <name>a divalent metal cation</name>
        <dbReference type="ChEBI" id="CHEBI:60240"/>
    </cofactor>
</comment>
<dbReference type="GO" id="GO:0003910">
    <property type="term" value="F:DNA ligase (ATP) activity"/>
    <property type="evidence" value="ECO:0007669"/>
    <property type="project" value="UniProtKB-EC"/>
</dbReference>
<dbReference type="Pfam" id="PF01068">
    <property type="entry name" value="DNA_ligase_A_M"/>
    <property type="match status" value="1"/>
</dbReference>
<evidence type="ECO:0000256" key="3">
    <source>
        <dbReference type="ARBA" id="ARBA00022705"/>
    </source>
</evidence>
<dbReference type="SUPFAM" id="SSF50249">
    <property type="entry name" value="Nucleic acid-binding proteins"/>
    <property type="match status" value="1"/>
</dbReference>
<dbReference type="EMBL" id="BX548174">
    <property type="protein sequence ID" value="CAE20138.1"/>
    <property type="molecule type" value="Genomic_DNA"/>
</dbReference>
<keyword evidence="2 8" id="KW-0436">Ligase</keyword>
<dbReference type="AlphaFoldDB" id="Q7UZI6"/>
<keyword evidence="4" id="KW-0227">DNA damage</keyword>
<evidence type="ECO:0000256" key="1">
    <source>
        <dbReference type="ARBA" id="ARBA00001968"/>
    </source>
</evidence>
<dbReference type="InterPro" id="IPR012340">
    <property type="entry name" value="NA-bd_OB-fold"/>
</dbReference>
<dbReference type="GO" id="GO:0006260">
    <property type="term" value="P:DNA replication"/>
    <property type="evidence" value="ECO:0007669"/>
    <property type="project" value="UniProtKB-KW"/>
</dbReference>
<dbReference type="GO" id="GO:0006281">
    <property type="term" value="P:DNA repair"/>
    <property type="evidence" value="ECO:0007669"/>
    <property type="project" value="UniProtKB-KW"/>
</dbReference>
<dbReference type="PANTHER" id="PTHR47810:SF1">
    <property type="entry name" value="DNA LIGASE B"/>
    <property type="match status" value="1"/>
</dbReference>
<protein>
    <submittedName>
        <fullName evidence="8">ATP-dependent DNA ligase</fullName>
        <ecNumber evidence="8">6.5.1.1</ecNumber>
    </submittedName>
</protein>
<comment type="catalytic activity">
    <reaction evidence="6">
        <text>ATP + (deoxyribonucleotide)n-3'-hydroxyl + 5'-phospho-(deoxyribonucleotide)m = (deoxyribonucleotide)n+m + AMP + diphosphate.</text>
        <dbReference type="EC" id="6.5.1.1"/>
    </reaction>
</comment>
<evidence type="ECO:0000256" key="4">
    <source>
        <dbReference type="ARBA" id="ARBA00022763"/>
    </source>
</evidence>
<dbReference type="Pfam" id="PF14743">
    <property type="entry name" value="DNA_ligase_OB_2"/>
    <property type="match status" value="1"/>
</dbReference>
<dbReference type="SUPFAM" id="SSF56091">
    <property type="entry name" value="DNA ligase/mRNA capping enzyme, catalytic domain"/>
    <property type="match status" value="1"/>
</dbReference>
<dbReference type="STRING" id="59919.PMM1679"/>
<accession>Q7UZI6</accession>
<dbReference type="PROSITE" id="PS50160">
    <property type="entry name" value="DNA_LIGASE_A3"/>
    <property type="match status" value="1"/>
</dbReference>
<dbReference type="PROSITE" id="PS00697">
    <property type="entry name" value="DNA_LIGASE_A1"/>
    <property type="match status" value="1"/>
</dbReference>
<dbReference type="EC" id="6.5.1.1" evidence="8"/>
<sequence length="443" mass="51114">MKHEELRKEEIIKKLELHPSRLDKEKVIFEAMENGLNDFFEGITMALDPLVTFGVKQVPEKKEETSGQGCKWSIFKVLTNQLIKRELTGHAARNAINLVMKSATKEQWNGFYRRVLIKDLRCGVSEKTINKVAKKFPRYSIPIFSCPLAHDSANHEKKMIGKKQIEIKLDGVRVLTIIRKNKVEMFSRNGKQFNNFGHIITEIEKVLEKHPAPYDLVLDGEVMSANFQDLMKQVHRKDGKQSKDAVLHLFDLCPIKDFKKGLWEKDQATRSMLVKDWVAKNATLLKHVQTLEWENVDLDTPEGQSRFVELNKSAVEGGYEGVMIKNPHGWYECKRTHNWLKAKPFIEVTLRVVAIEEGTGRNEGRLGAILVEGKDDQYNYRLNCGSGFSDSQREEYWSKKDKLIGQLVEIRADARTQSQDAETFSLRFPRFKCFRGFEPGEKI</sequence>
<dbReference type="OrthoDB" id="9802472at2"/>
<evidence type="ECO:0000256" key="2">
    <source>
        <dbReference type="ARBA" id="ARBA00022598"/>
    </source>
</evidence>
<dbReference type="GO" id="GO:0005524">
    <property type="term" value="F:ATP binding"/>
    <property type="evidence" value="ECO:0007669"/>
    <property type="project" value="InterPro"/>
</dbReference>
<dbReference type="eggNOG" id="COG1793">
    <property type="taxonomic scope" value="Bacteria"/>
</dbReference>
<dbReference type="Gene3D" id="2.40.50.140">
    <property type="entry name" value="Nucleic acid-binding proteins"/>
    <property type="match status" value="1"/>
</dbReference>
<dbReference type="GO" id="GO:0006310">
    <property type="term" value="P:DNA recombination"/>
    <property type="evidence" value="ECO:0007669"/>
    <property type="project" value="InterPro"/>
</dbReference>
<evidence type="ECO:0000313" key="9">
    <source>
        <dbReference type="Proteomes" id="UP000001026"/>
    </source>
</evidence>
<dbReference type="Proteomes" id="UP000001026">
    <property type="component" value="Chromosome"/>
</dbReference>
<keyword evidence="5" id="KW-0234">DNA repair</keyword>
<proteinExistence type="predicted"/>
<dbReference type="InterPro" id="IPR012310">
    <property type="entry name" value="DNA_ligase_ATP-dep_cent"/>
</dbReference>
<dbReference type="InterPro" id="IPR050326">
    <property type="entry name" value="NAD_dep_DNA_ligaseB"/>
</dbReference>
<evidence type="ECO:0000256" key="5">
    <source>
        <dbReference type="ARBA" id="ARBA00023204"/>
    </source>
</evidence>
<gene>
    <name evidence="8" type="primary">lig</name>
    <name evidence="8" type="ordered locus">PMM1679</name>
</gene>
<dbReference type="KEGG" id="pmm:PMM1679"/>
<name>Q7UZI6_PROMP</name>
<reference evidence="8 9" key="1">
    <citation type="journal article" date="2003" name="Nature">
        <title>Genome divergence in two Prochlorococcus ecotypes reflects oceanic niche differentiation.</title>
        <authorList>
            <person name="Rocap G."/>
            <person name="Larimer F.W."/>
            <person name="Lamerdin J.E."/>
            <person name="Malfatti S."/>
            <person name="Chain P."/>
            <person name="Ahlgren N.A."/>
            <person name="Arellano A."/>
            <person name="Coleman M."/>
            <person name="Hauser L."/>
            <person name="Hess W.R."/>
            <person name="Johnson Z.I."/>
            <person name="Land M.L."/>
            <person name="Lindell D."/>
            <person name="Post A.F."/>
            <person name="Regala W."/>
            <person name="Shah M."/>
            <person name="Shaw S.L."/>
            <person name="Steglich C."/>
            <person name="Sullivan M.B."/>
            <person name="Ting C.S."/>
            <person name="Tolonen A."/>
            <person name="Webb E.A."/>
            <person name="Zinser E.R."/>
            <person name="Chisholm S.W."/>
        </authorList>
    </citation>
    <scope>NUCLEOTIDE SEQUENCE [LARGE SCALE GENOMIC DNA]</scope>
    <source>
        <strain evidence="9">CCMP1986 / NIES-2087 / MED4</strain>
    </source>
</reference>
<keyword evidence="3" id="KW-0235">DNA replication</keyword>
<dbReference type="CDD" id="cd08041">
    <property type="entry name" value="OBF_kDNA_ligase_like"/>
    <property type="match status" value="1"/>
</dbReference>
<dbReference type="RefSeq" id="WP_011133306.1">
    <property type="nucleotide sequence ID" value="NC_005072.1"/>
</dbReference>
<dbReference type="Gene3D" id="3.30.470.30">
    <property type="entry name" value="DNA ligase/mRNA capping enzyme"/>
    <property type="match status" value="1"/>
</dbReference>
<organism evidence="8 9">
    <name type="scientific">Prochlorococcus marinus subsp. pastoris (strain CCMP1986 / NIES-2087 / MED4)</name>
    <dbReference type="NCBI Taxonomy" id="59919"/>
    <lineage>
        <taxon>Bacteria</taxon>
        <taxon>Bacillati</taxon>
        <taxon>Cyanobacteriota</taxon>
        <taxon>Cyanophyceae</taxon>
        <taxon>Synechococcales</taxon>
        <taxon>Prochlorococcaceae</taxon>
        <taxon>Prochlorococcus</taxon>
    </lineage>
</organism>
<dbReference type="PANTHER" id="PTHR47810">
    <property type="entry name" value="DNA LIGASE"/>
    <property type="match status" value="1"/>
</dbReference>
<feature type="domain" description="ATP-dependent DNA ligase family profile" evidence="7">
    <location>
        <begin position="238"/>
        <end position="375"/>
    </location>
</feature>
<evidence type="ECO:0000259" key="7">
    <source>
        <dbReference type="PROSITE" id="PS50160"/>
    </source>
</evidence>
<dbReference type="HOGENOM" id="CLU_051169_0_0_3"/>
<evidence type="ECO:0000313" key="8">
    <source>
        <dbReference type="EMBL" id="CAE20138.1"/>
    </source>
</evidence>
<dbReference type="InterPro" id="IPR016059">
    <property type="entry name" value="DNA_ligase_ATP-dep_CS"/>
</dbReference>